<dbReference type="eggNOG" id="ENOG5031K5U">
    <property type="taxonomic scope" value="Bacteria"/>
</dbReference>
<dbReference type="PATRIC" id="fig|1121353.3.peg.2723"/>
<reference evidence="1 2" key="1">
    <citation type="submission" date="2013-02" db="EMBL/GenBank/DDBJ databases">
        <title>The complete genome sequence of Corynebacterium callunae DSM 20147.</title>
        <authorList>
            <person name="Ruckert C."/>
            <person name="Albersmeier A."/>
            <person name="Kalinowski J."/>
        </authorList>
    </citation>
    <scope>NUCLEOTIDE SEQUENCE [LARGE SCALE GENOMIC DNA]</scope>
    <source>
        <strain evidence="1 2">DSM 20147</strain>
        <plasmid evidence="1 2">pCC2</plasmid>
    </source>
</reference>
<dbReference type="KEGG" id="ccn:H924_13500"/>
<protein>
    <submittedName>
        <fullName evidence="1">Uncharacterized protein</fullName>
    </submittedName>
</protein>
<dbReference type="Proteomes" id="UP000011760">
    <property type="component" value="Plasmid pCC2"/>
</dbReference>
<proteinExistence type="predicted"/>
<dbReference type="EMBL" id="CP004356">
    <property type="protein sequence ID" value="AGG68089.1"/>
    <property type="molecule type" value="Genomic_DNA"/>
</dbReference>
<dbReference type="HOGENOM" id="CLU_952230_0_0_11"/>
<organism evidence="1 2">
    <name type="scientific">Corynebacterium callunae DSM 20147</name>
    <dbReference type="NCBI Taxonomy" id="1121353"/>
    <lineage>
        <taxon>Bacteria</taxon>
        <taxon>Bacillati</taxon>
        <taxon>Actinomycetota</taxon>
        <taxon>Actinomycetes</taxon>
        <taxon>Mycobacteriales</taxon>
        <taxon>Corynebacteriaceae</taxon>
        <taxon>Corynebacterium</taxon>
    </lineage>
</organism>
<sequence>MWWTRKNKTIRTLAGLERSELASARDSAGFDFAALLRPGTATALLKVDPSAPIDDEMISAWERLVSRDSSVLACEMISSATPHVAITWMREAKAEKKDDSEILTRLATVLPDFYASTAVTLTPMTKDDVRRLFISECSLVFDHNQWPHINAEVEESSSAISVDDLSFASFDVMDDSGVDDLLRRWCSEEGAASARFNRIFRPSDTDDPGRHCGVLTIFSPGTNHEILERIVDEVLGLLNPVQRLRIRRLYARQNAGLTAGLGIGAFAWNATTTRAA</sequence>
<evidence type="ECO:0000313" key="1">
    <source>
        <dbReference type="EMBL" id="AGG68089.1"/>
    </source>
</evidence>
<dbReference type="OrthoDB" id="4427724at2"/>
<dbReference type="AlphaFoldDB" id="M1UP85"/>
<keyword evidence="2" id="KW-1185">Reference proteome</keyword>
<gene>
    <name evidence="1" type="ORF">H924_13500</name>
</gene>
<keyword evidence="1" id="KW-0614">Plasmid</keyword>
<name>M1UP85_9CORY</name>
<evidence type="ECO:0000313" key="2">
    <source>
        <dbReference type="Proteomes" id="UP000011760"/>
    </source>
</evidence>
<accession>M1UP85</accession>
<dbReference type="RefSeq" id="WP_015453150.1">
    <property type="nucleotide sequence ID" value="NC_020553.1"/>
</dbReference>
<geneLocation type="plasmid" evidence="1 2">
    <name>pCC2</name>
</geneLocation>